<dbReference type="EMBL" id="JBHSOZ010000009">
    <property type="protein sequence ID" value="MFC5714037.1"/>
    <property type="molecule type" value="Genomic_DNA"/>
</dbReference>
<dbReference type="InterPro" id="IPR015414">
    <property type="entry name" value="TMEM64"/>
</dbReference>
<organism evidence="8 9">
    <name type="scientific">Thalassorhabdus alkalitolerans</name>
    <dbReference type="NCBI Taxonomy" id="2282697"/>
    <lineage>
        <taxon>Bacteria</taxon>
        <taxon>Bacillati</taxon>
        <taxon>Bacillota</taxon>
        <taxon>Bacilli</taxon>
        <taxon>Bacillales</taxon>
        <taxon>Bacillaceae</taxon>
        <taxon>Thalassorhabdus</taxon>
    </lineage>
</organism>
<evidence type="ECO:0000313" key="8">
    <source>
        <dbReference type="EMBL" id="MFC5714037.1"/>
    </source>
</evidence>
<protein>
    <recommendedName>
        <fullName evidence="6">TVP38/TMEM64 family membrane protein</fullName>
    </recommendedName>
</protein>
<keyword evidence="2 6" id="KW-1003">Cell membrane</keyword>
<feature type="transmembrane region" description="Helical" evidence="6">
    <location>
        <begin position="84"/>
        <end position="102"/>
    </location>
</feature>
<name>A0ABW0YTF2_9BACI</name>
<dbReference type="Proteomes" id="UP001596142">
    <property type="component" value="Unassembled WGS sequence"/>
</dbReference>
<dbReference type="RefSeq" id="WP_385942557.1">
    <property type="nucleotide sequence ID" value="NZ_JBHSOZ010000009.1"/>
</dbReference>
<sequence>MNKKTIIKLGVLLILIIFLAWLNVSVIQVNPSAIQGWVLSFGFWAPLIYILLYTLRPLVLFPASVMSMAGGLAFGPWLGVMLNMAGAIGGAALSFFVARLFGKNIAGKEWSGRAKVIQEELKEHGFLYLLTLRLIPVLNFDLVSYVAGVSKIRFLSYLAATALGIIPGAFAYTFLGAGLVSGDFTIIFIGFGLIVLVSLLPFLLKRLKRSRQAMQELEGSESR</sequence>
<evidence type="ECO:0000256" key="6">
    <source>
        <dbReference type="RuleBase" id="RU366058"/>
    </source>
</evidence>
<keyword evidence="4 6" id="KW-1133">Transmembrane helix</keyword>
<keyword evidence="9" id="KW-1185">Reference proteome</keyword>
<keyword evidence="3 6" id="KW-0812">Transmembrane</keyword>
<evidence type="ECO:0000256" key="3">
    <source>
        <dbReference type="ARBA" id="ARBA00022692"/>
    </source>
</evidence>
<proteinExistence type="inferred from homology"/>
<evidence type="ECO:0000256" key="4">
    <source>
        <dbReference type="ARBA" id="ARBA00022989"/>
    </source>
</evidence>
<dbReference type="PANTHER" id="PTHR12677:SF59">
    <property type="entry name" value="GOLGI APPARATUS MEMBRANE PROTEIN TVP38-RELATED"/>
    <property type="match status" value="1"/>
</dbReference>
<feature type="transmembrane region" description="Helical" evidence="6">
    <location>
        <begin position="7"/>
        <end position="27"/>
    </location>
</feature>
<feature type="transmembrane region" description="Helical" evidence="6">
    <location>
        <begin position="154"/>
        <end position="172"/>
    </location>
</feature>
<evidence type="ECO:0000256" key="5">
    <source>
        <dbReference type="ARBA" id="ARBA00023136"/>
    </source>
</evidence>
<comment type="similarity">
    <text evidence="6">Belongs to the TVP38/TMEM64 family.</text>
</comment>
<dbReference type="Pfam" id="PF09335">
    <property type="entry name" value="VTT_dom"/>
    <property type="match status" value="1"/>
</dbReference>
<dbReference type="PANTHER" id="PTHR12677">
    <property type="entry name" value="GOLGI APPARATUS MEMBRANE PROTEIN TVP38-RELATED"/>
    <property type="match status" value="1"/>
</dbReference>
<evidence type="ECO:0000256" key="1">
    <source>
        <dbReference type="ARBA" id="ARBA00004651"/>
    </source>
</evidence>
<gene>
    <name evidence="8" type="ORF">ACFPU1_14845</name>
</gene>
<accession>A0ABW0YTF2</accession>
<evidence type="ECO:0000256" key="2">
    <source>
        <dbReference type="ARBA" id="ARBA00022475"/>
    </source>
</evidence>
<evidence type="ECO:0000313" key="9">
    <source>
        <dbReference type="Proteomes" id="UP001596142"/>
    </source>
</evidence>
<comment type="caution">
    <text evidence="8">The sequence shown here is derived from an EMBL/GenBank/DDBJ whole genome shotgun (WGS) entry which is preliminary data.</text>
</comment>
<feature type="transmembrane region" description="Helical" evidence="6">
    <location>
        <begin position="33"/>
        <end position="52"/>
    </location>
</feature>
<evidence type="ECO:0000259" key="7">
    <source>
        <dbReference type="Pfam" id="PF09335"/>
    </source>
</evidence>
<feature type="domain" description="VTT" evidence="7">
    <location>
        <begin position="61"/>
        <end position="177"/>
    </location>
</feature>
<reference evidence="9" key="1">
    <citation type="journal article" date="2019" name="Int. J. Syst. Evol. Microbiol.">
        <title>The Global Catalogue of Microorganisms (GCM) 10K type strain sequencing project: providing services to taxonomists for standard genome sequencing and annotation.</title>
        <authorList>
            <consortium name="The Broad Institute Genomics Platform"/>
            <consortium name="The Broad Institute Genome Sequencing Center for Infectious Disease"/>
            <person name="Wu L."/>
            <person name="Ma J."/>
        </authorList>
    </citation>
    <scope>NUCLEOTIDE SEQUENCE [LARGE SCALE GENOMIC DNA]</scope>
    <source>
        <strain evidence="9">CECT 7184</strain>
    </source>
</reference>
<comment type="subcellular location">
    <subcellularLocation>
        <location evidence="1 6">Cell membrane</location>
        <topology evidence="1 6">Multi-pass membrane protein</topology>
    </subcellularLocation>
</comment>
<dbReference type="InterPro" id="IPR032816">
    <property type="entry name" value="VTT_dom"/>
</dbReference>
<feature type="transmembrane region" description="Helical" evidence="6">
    <location>
        <begin position="184"/>
        <end position="204"/>
    </location>
</feature>
<keyword evidence="5 6" id="KW-0472">Membrane</keyword>